<proteinExistence type="predicted"/>
<name>A0ABD3X6L1_SINWO</name>
<sequence>MLQQLIFIYFILVIKAEFGVPTNELNVDKLLKLTPVETTEQAVKELCEEEPNGDFIFQFENLTQFLLEADGYQANLKRFSDYCSMCRSRQQGNYYSEKSIVSKFIIEVKSSIPQVSSELEHLWTNFHNTFCEIEKLERCTNKKYTLEFSTSGEDISFIYKDSRKNADLDKKPWPDIIKIILSVSEFYFGMAYLEFENKLLQLTVPGVVKTKTIIEMLGDLKKIITIENIHPLSSFTRYPICQKYRNILKKRKPCTSSVDKLDEKKYSCILNND</sequence>
<feature type="chain" id="PRO_5044890304" evidence="1">
    <location>
        <begin position="17"/>
        <end position="273"/>
    </location>
</feature>
<keyword evidence="1" id="KW-0732">Signal</keyword>
<comment type="caution">
    <text evidence="2">The sequence shown here is derived from an EMBL/GenBank/DDBJ whole genome shotgun (WGS) entry which is preliminary data.</text>
</comment>
<gene>
    <name evidence="2" type="ORF">ACJMK2_032704</name>
</gene>
<dbReference type="AlphaFoldDB" id="A0ABD3X6L1"/>
<evidence type="ECO:0000313" key="2">
    <source>
        <dbReference type="EMBL" id="KAL3880468.1"/>
    </source>
</evidence>
<keyword evidence="3" id="KW-1185">Reference proteome</keyword>
<dbReference type="EMBL" id="JBJQND010000004">
    <property type="protein sequence ID" value="KAL3880468.1"/>
    <property type="molecule type" value="Genomic_DNA"/>
</dbReference>
<feature type="signal peptide" evidence="1">
    <location>
        <begin position="1"/>
        <end position="16"/>
    </location>
</feature>
<evidence type="ECO:0000256" key="1">
    <source>
        <dbReference type="SAM" id="SignalP"/>
    </source>
</evidence>
<evidence type="ECO:0000313" key="3">
    <source>
        <dbReference type="Proteomes" id="UP001634394"/>
    </source>
</evidence>
<organism evidence="2 3">
    <name type="scientific">Sinanodonta woodiana</name>
    <name type="common">Chinese pond mussel</name>
    <name type="synonym">Anodonta woodiana</name>
    <dbReference type="NCBI Taxonomy" id="1069815"/>
    <lineage>
        <taxon>Eukaryota</taxon>
        <taxon>Metazoa</taxon>
        <taxon>Spiralia</taxon>
        <taxon>Lophotrochozoa</taxon>
        <taxon>Mollusca</taxon>
        <taxon>Bivalvia</taxon>
        <taxon>Autobranchia</taxon>
        <taxon>Heteroconchia</taxon>
        <taxon>Palaeoheterodonta</taxon>
        <taxon>Unionida</taxon>
        <taxon>Unionoidea</taxon>
        <taxon>Unionidae</taxon>
        <taxon>Unioninae</taxon>
        <taxon>Sinanodonta</taxon>
    </lineage>
</organism>
<protein>
    <submittedName>
        <fullName evidence="2">Uncharacterized protein</fullName>
    </submittedName>
</protein>
<accession>A0ABD3X6L1</accession>
<reference evidence="2 3" key="1">
    <citation type="submission" date="2024-11" db="EMBL/GenBank/DDBJ databases">
        <title>Chromosome-level genome assembly of the freshwater bivalve Anodonta woodiana.</title>
        <authorList>
            <person name="Chen X."/>
        </authorList>
    </citation>
    <scope>NUCLEOTIDE SEQUENCE [LARGE SCALE GENOMIC DNA]</scope>
    <source>
        <strain evidence="2">MN2024</strain>
        <tissue evidence="2">Gills</tissue>
    </source>
</reference>
<dbReference type="Proteomes" id="UP001634394">
    <property type="component" value="Unassembled WGS sequence"/>
</dbReference>